<dbReference type="AlphaFoldDB" id="A0A8T0E048"/>
<dbReference type="PROSITE" id="PS50181">
    <property type="entry name" value="FBOX"/>
    <property type="match status" value="1"/>
</dbReference>
<dbReference type="Pfam" id="PF12937">
    <property type="entry name" value="F-box-like"/>
    <property type="match status" value="1"/>
</dbReference>
<feature type="compositionally biased region" description="Low complexity" evidence="1">
    <location>
        <begin position="27"/>
        <end position="42"/>
    </location>
</feature>
<feature type="domain" description="F-box" evidence="2">
    <location>
        <begin position="72"/>
        <end position="118"/>
    </location>
</feature>
<evidence type="ECO:0000259" key="2">
    <source>
        <dbReference type="PROSITE" id="PS50181"/>
    </source>
</evidence>
<dbReference type="InterPro" id="IPR036047">
    <property type="entry name" value="F-box-like_dom_sf"/>
</dbReference>
<reference evidence="3" key="1">
    <citation type="journal article" date="2020" name="bioRxiv">
        <title>Chromosome-level reference genome of the European wasp spider Argiope bruennichi: a resource for studies on range expansion and evolutionary adaptation.</title>
        <authorList>
            <person name="Sheffer M.M."/>
            <person name="Hoppe A."/>
            <person name="Krehenwinkel H."/>
            <person name="Uhl G."/>
            <person name="Kuss A.W."/>
            <person name="Jensen L."/>
            <person name="Jensen C."/>
            <person name="Gillespie R.G."/>
            <person name="Hoff K.J."/>
            <person name="Prost S."/>
        </authorList>
    </citation>
    <scope>NUCLEOTIDE SEQUENCE</scope>
</reference>
<dbReference type="EMBL" id="JABXBU010002231">
    <property type="protein sequence ID" value="KAF8763746.1"/>
    <property type="molecule type" value="Genomic_DNA"/>
</dbReference>
<evidence type="ECO:0000256" key="1">
    <source>
        <dbReference type="SAM" id="MobiDB-lite"/>
    </source>
</evidence>
<sequence>MNSEGYSFTDFPDDNANFITEYNDSSSCDSSESVRSSGNNSGIVHNSSRQGDFSSVIAIHSDKQSEQVSKNKRNWAELPSPAIENIYSFLCRTDQSRMSLVCSRWAKDFNSPSLWKTIKFHLPENDYSTEIYPEVRFARKYAFMFRHVEIIFKRIRAHLIDVIWKQLKLFLEAMEFSSQLHSIKFINMGNYFHYLDDIIYEDLFKTIINFFQLSKESQSSCFPLPFQQRRELGTSESNI</sequence>
<dbReference type="Proteomes" id="UP000807504">
    <property type="component" value="Unassembled WGS sequence"/>
</dbReference>
<gene>
    <name evidence="3" type="ORF">HNY73_021892</name>
</gene>
<keyword evidence="4" id="KW-1185">Reference proteome</keyword>
<reference evidence="3" key="2">
    <citation type="submission" date="2020-06" db="EMBL/GenBank/DDBJ databases">
        <authorList>
            <person name="Sheffer M."/>
        </authorList>
    </citation>
    <scope>NUCLEOTIDE SEQUENCE</scope>
</reference>
<evidence type="ECO:0000313" key="3">
    <source>
        <dbReference type="EMBL" id="KAF8763746.1"/>
    </source>
</evidence>
<dbReference type="SUPFAM" id="SSF81383">
    <property type="entry name" value="F-box domain"/>
    <property type="match status" value="1"/>
</dbReference>
<comment type="caution">
    <text evidence="3">The sequence shown here is derived from an EMBL/GenBank/DDBJ whole genome shotgun (WGS) entry which is preliminary data.</text>
</comment>
<dbReference type="Gene3D" id="1.20.1280.50">
    <property type="match status" value="1"/>
</dbReference>
<dbReference type="InterPro" id="IPR001810">
    <property type="entry name" value="F-box_dom"/>
</dbReference>
<organism evidence="3 4">
    <name type="scientific">Argiope bruennichi</name>
    <name type="common">Wasp spider</name>
    <name type="synonym">Aranea bruennichi</name>
    <dbReference type="NCBI Taxonomy" id="94029"/>
    <lineage>
        <taxon>Eukaryota</taxon>
        <taxon>Metazoa</taxon>
        <taxon>Ecdysozoa</taxon>
        <taxon>Arthropoda</taxon>
        <taxon>Chelicerata</taxon>
        <taxon>Arachnida</taxon>
        <taxon>Araneae</taxon>
        <taxon>Araneomorphae</taxon>
        <taxon>Entelegynae</taxon>
        <taxon>Araneoidea</taxon>
        <taxon>Araneidae</taxon>
        <taxon>Argiope</taxon>
    </lineage>
</organism>
<proteinExistence type="predicted"/>
<feature type="region of interest" description="Disordered" evidence="1">
    <location>
        <begin position="27"/>
        <end position="48"/>
    </location>
</feature>
<name>A0A8T0E048_ARGBR</name>
<accession>A0A8T0E048</accession>
<evidence type="ECO:0000313" key="4">
    <source>
        <dbReference type="Proteomes" id="UP000807504"/>
    </source>
</evidence>
<protein>
    <recommendedName>
        <fullName evidence="2">F-box domain-containing protein</fullName>
    </recommendedName>
</protein>